<dbReference type="Proteomes" id="UP001159427">
    <property type="component" value="Unassembled WGS sequence"/>
</dbReference>
<evidence type="ECO:0000313" key="3">
    <source>
        <dbReference type="Proteomes" id="UP001159427"/>
    </source>
</evidence>
<organism evidence="2 3">
    <name type="scientific">Porites evermanni</name>
    <dbReference type="NCBI Taxonomy" id="104178"/>
    <lineage>
        <taxon>Eukaryota</taxon>
        <taxon>Metazoa</taxon>
        <taxon>Cnidaria</taxon>
        <taxon>Anthozoa</taxon>
        <taxon>Hexacorallia</taxon>
        <taxon>Scleractinia</taxon>
        <taxon>Fungiina</taxon>
        <taxon>Poritidae</taxon>
        <taxon>Porites</taxon>
    </lineage>
</organism>
<evidence type="ECO:0008006" key="4">
    <source>
        <dbReference type="Google" id="ProtNLM"/>
    </source>
</evidence>
<keyword evidence="3" id="KW-1185">Reference proteome</keyword>
<proteinExistence type="predicted"/>
<sequence length="181" mass="19065">MIWFNCCSNLTLYESSVFARCLLVVHSDPSGHPAQALEALVSSPPQRVSSSSTQQPSLLHESLAAQPVSRPATLCPVQSQQPPAAPATDQPAVLTSPVMDQLVSRVTDEVTKRLQPLLSNLSSMAQQAQCPPSTSSQAPAVSLPVEQSTPLQSSGSNIQQVQGHAAIQDTVEVPAVHDGVQ</sequence>
<feature type="region of interest" description="Disordered" evidence="1">
    <location>
        <begin position="128"/>
        <end position="163"/>
    </location>
</feature>
<dbReference type="EMBL" id="CALNXI010002193">
    <property type="protein sequence ID" value="CAH3184441.1"/>
    <property type="molecule type" value="Genomic_DNA"/>
</dbReference>
<evidence type="ECO:0000313" key="2">
    <source>
        <dbReference type="EMBL" id="CAH3184441.1"/>
    </source>
</evidence>
<accession>A0ABN8RY76</accession>
<gene>
    <name evidence="2" type="ORF">PEVE_00015460</name>
</gene>
<feature type="compositionally biased region" description="Polar residues" evidence="1">
    <location>
        <begin position="128"/>
        <end position="162"/>
    </location>
</feature>
<name>A0ABN8RY76_9CNID</name>
<evidence type="ECO:0000256" key="1">
    <source>
        <dbReference type="SAM" id="MobiDB-lite"/>
    </source>
</evidence>
<comment type="caution">
    <text evidence="2">The sequence shown here is derived from an EMBL/GenBank/DDBJ whole genome shotgun (WGS) entry which is preliminary data.</text>
</comment>
<reference evidence="2 3" key="1">
    <citation type="submission" date="2022-05" db="EMBL/GenBank/DDBJ databases">
        <authorList>
            <consortium name="Genoscope - CEA"/>
            <person name="William W."/>
        </authorList>
    </citation>
    <scope>NUCLEOTIDE SEQUENCE [LARGE SCALE GENOMIC DNA]</scope>
</reference>
<protein>
    <recommendedName>
        <fullName evidence="4">WW domain containing adaptor with coiled-coil</fullName>
    </recommendedName>
</protein>
<feature type="non-terminal residue" evidence="2">
    <location>
        <position position="181"/>
    </location>
</feature>